<dbReference type="Pfam" id="PF13426">
    <property type="entry name" value="PAS_9"/>
    <property type="match status" value="3"/>
</dbReference>
<dbReference type="PROSITE" id="PS50112">
    <property type="entry name" value="PAS"/>
    <property type="match status" value="2"/>
</dbReference>
<gene>
    <name evidence="5" type="ordered locus">Fleli_3486</name>
</gene>
<feature type="transmembrane region" description="Helical" evidence="2">
    <location>
        <begin position="167"/>
        <end position="188"/>
    </location>
</feature>
<keyword evidence="2" id="KW-0472">Membrane</keyword>
<dbReference type="Gene3D" id="3.30.450.20">
    <property type="entry name" value="PAS domain"/>
    <property type="match status" value="4"/>
</dbReference>
<dbReference type="SMART" id="SM00065">
    <property type="entry name" value="GAF"/>
    <property type="match status" value="1"/>
</dbReference>
<dbReference type="OrthoDB" id="1109395at2"/>
<dbReference type="KEGG" id="fli:Fleli_3486"/>
<evidence type="ECO:0000313" key="5">
    <source>
        <dbReference type="EMBL" id="AFM05806.1"/>
    </source>
</evidence>
<evidence type="ECO:0000256" key="1">
    <source>
        <dbReference type="SAM" id="Coils"/>
    </source>
</evidence>
<dbReference type="HOGENOM" id="CLU_294023_0_0_10"/>
<feature type="domain" description="PAS" evidence="3">
    <location>
        <begin position="784"/>
        <end position="839"/>
    </location>
</feature>
<dbReference type="InterPro" id="IPR052155">
    <property type="entry name" value="Biofilm_reg_signaling"/>
</dbReference>
<dbReference type="eggNOG" id="COG2202">
    <property type="taxonomic scope" value="Bacteria"/>
</dbReference>
<dbReference type="Pfam" id="PF13185">
    <property type="entry name" value="GAF_2"/>
    <property type="match status" value="1"/>
</dbReference>
<feature type="transmembrane region" description="Helical" evidence="2">
    <location>
        <begin position="81"/>
        <end position="98"/>
    </location>
</feature>
<feature type="domain" description="PAC" evidence="4">
    <location>
        <begin position="838"/>
        <end position="893"/>
    </location>
</feature>
<dbReference type="InterPro" id="IPR001610">
    <property type="entry name" value="PAC"/>
</dbReference>
<feature type="transmembrane region" description="Helical" evidence="2">
    <location>
        <begin position="104"/>
        <end position="120"/>
    </location>
</feature>
<dbReference type="PANTHER" id="PTHR44757">
    <property type="entry name" value="DIGUANYLATE CYCLASE DGCP"/>
    <property type="match status" value="1"/>
</dbReference>
<dbReference type="PANTHER" id="PTHR44757:SF2">
    <property type="entry name" value="BIOFILM ARCHITECTURE MAINTENANCE PROTEIN MBAA"/>
    <property type="match status" value="1"/>
</dbReference>
<name>I4APC1_BERLS</name>
<accession>I4APC1</accession>
<keyword evidence="1" id="KW-0175">Coiled coil</keyword>
<dbReference type="NCBIfam" id="TIGR00229">
    <property type="entry name" value="sensory_box"/>
    <property type="match status" value="3"/>
</dbReference>
<dbReference type="Pfam" id="PF08447">
    <property type="entry name" value="PAS_3"/>
    <property type="match status" value="1"/>
</dbReference>
<keyword evidence="2" id="KW-0812">Transmembrane</keyword>
<dbReference type="eggNOG" id="COG1807">
    <property type="taxonomic scope" value="Bacteria"/>
</dbReference>
<dbReference type="SMART" id="SM00091">
    <property type="entry name" value="PAS"/>
    <property type="match status" value="4"/>
</dbReference>
<dbReference type="Proteomes" id="UP000006054">
    <property type="component" value="Chromosome"/>
</dbReference>
<dbReference type="RefSeq" id="WP_014799231.1">
    <property type="nucleotide sequence ID" value="NC_018018.1"/>
</dbReference>
<dbReference type="InterPro" id="IPR000700">
    <property type="entry name" value="PAS-assoc_C"/>
</dbReference>
<protein>
    <submittedName>
        <fullName evidence="5">PAS domain S-box</fullName>
    </submittedName>
</protein>
<evidence type="ECO:0000256" key="2">
    <source>
        <dbReference type="SAM" id="Phobius"/>
    </source>
</evidence>
<dbReference type="InterPro" id="IPR013655">
    <property type="entry name" value="PAS_fold_3"/>
</dbReference>
<evidence type="ECO:0000259" key="4">
    <source>
        <dbReference type="PROSITE" id="PS50113"/>
    </source>
</evidence>
<dbReference type="InterPro" id="IPR035965">
    <property type="entry name" value="PAS-like_dom_sf"/>
</dbReference>
<dbReference type="CDD" id="cd00130">
    <property type="entry name" value="PAS"/>
    <property type="match status" value="4"/>
</dbReference>
<organism evidence="5 6">
    <name type="scientific">Bernardetia litoralis (strain ATCC 23117 / DSM 6794 / NBRC 15988 / NCIMB 1366 / Fx l1 / Sio-4)</name>
    <name type="common">Flexibacter litoralis</name>
    <dbReference type="NCBI Taxonomy" id="880071"/>
    <lineage>
        <taxon>Bacteria</taxon>
        <taxon>Pseudomonadati</taxon>
        <taxon>Bacteroidota</taxon>
        <taxon>Cytophagia</taxon>
        <taxon>Cytophagales</taxon>
        <taxon>Bernardetiaceae</taxon>
        <taxon>Bernardetia</taxon>
    </lineage>
</organism>
<feature type="transmembrane region" description="Helical" evidence="2">
    <location>
        <begin position="31"/>
        <end position="49"/>
    </location>
</feature>
<dbReference type="AlphaFoldDB" id="I4APC1"/>
<dbReference type="SUPFAM" id="SSF55781">
    <property type="entry name" value="GAF domain-like"/>
    <property type="match status" value="1"/>
</dbReference>
<dbReference type="eggNOG" id="COG2203">
    <property type="taxonomic scope" value="Bacteria"/>
</dbReference>
<dbReference type="InterPro" id="IPR000014">
    <property type="entry name" value="PAS"/>
</dbReference>
<keyword evidence="6" id="KW-1185">Reference proteome</keyword>
<sequence length="1032" mass="119226">MKQHISVENFIPDEALLESYKEETFHYIDKVMEHFLLIYMGFSVIFAVFSQEFIQIYWVLPSAGAFLSYHLIKRFVMPQDARYILTAVLALMGILYLIQLKGAFYIHFVFFITLTVLIFYQNWRILVFYASLIGFYNIIFFLLYSAFGEEDIKKYFLNIENLDFQVAFFASLLGSAQLFITIFFAGYLKKQTDQDARNKIYLNEQLNFSGNLDFANQIAEGELNSEFKPAENDVMGEALLNMRNSLKTFVENERLNKWRSDGVAQISDILVSSESLSTLSQQVLNKVVSYLGAHQGIFYSLHKDSYKHEPYLKATATYAYDDIEKLDQKIMIGDGLVGQVAQSQSPIYLKNPPPHFFKIKSAIGEAPPQGLMLLPLQLREDLVGVLEIALLRPLSQHERSFLEEISSRIAATMIALRSQEENKRLLSESQENAEQIASQEEEMRQNVEELTSTQEELAKQMHETEHIKNEVTAQLEALNLSALLIQLDEKGRIISANERVTEAIRRDKDDLNGLKLSEMIDDEDNLQSWERVWAQVQLGEIGHLIFKNKRPDKSHSWIDLTIAPVRAKNKKVYKYIAIGHNITRQMKQDARLKRLLKETEEAREKATSASRQSKEQLRAIDNSVAMLEMDNTGKILQVNDNFLNIMGYEAKEDLIGKHHSDLVEKETTLTKDYLNLWKQLREGQTVEGAFKRKYSTGKIVWVRGSYTPTLNAKNELVKVTKLSYDVTESKEQQIELESLLEQMTAQEEEMRISMEYLQAAQEELDYKTGEFKDFHDFINDFNIIIDFDENGNILTVNNLFEQITGYEDDEVIGNSYFDYEESEENETFKHLWKETIEGDYTERIIKFKAKNNSIIFLKTFYIPIKDQNGNVNKITAVSDDITTQKEQEQLIQRNIQDLEAHQSQLEKREKFLESLLSILDQVPALVGRSTLGKSLEIIYINEYGEELIGYDANYIKENGFGGFIHKEDLPKLAQITKDKLAKGDNYSASFRVVTKDNKIKIVWEYAHKVDFNGQECIDFFIIDPSIISQNDI</sequence>
<dbReference type="PROSITE" id="PS50113">
    <property type="entry name" value="PAC"/>
    <property type="match status" value="3"/>
</dbReference>
<dbReference type="InterPro" id="IPR003018">
    <property type="entry name" value="GAF"/>
</dbReference>
<feature type="domain" description="PAC" evidence="4">
    <location>
        <begin position="542"/>
        <end position="594"/>
    </location>
</feature>
<feature type="coiled-coil region" evidence="1">
    <location>
        <begin position="416"/>
        <end position="460"/>
    </location>
</feature>
<evidence type="ECO:0000259" key="3">
    <source>
        <dbReference type="PROSITE" id="PS50112"/>
    </source>
</evidence>
<dbReference type="InterPro" id="IPR029016">
    <property type="entry name" value="GAF-like_dom_sf"/>
</dbReference>
<dbReference type="EMBL" id="CP003345">
    <property type="protein sequence ID" value="AFM05806.1"/>
    <property type="molecule type" value="Genomic_DNA"/>
</dbReference>
<dbReference type="SMART" id="SM00086">
    <property type="entry name" value="PAC"/>
    <property type="match status" value="3"/>
</dbReference>
<reference evidence="6" key="1">
    <citation type="submission" date="2012-06" db="EMBL/GenBank/DDBJ databases">
        <title>The complete genome of Flexibacter litoralis DSM 6794.</title>
        <authorList>
            <person name="Lucas S."/>
            <person name="Copeland A."/>
            <person name="Lapidus A."/>
            <person name="Glavina del Rio T."/>
            <person name="Dalin E."/>
            <person name="Tice H."/>
            <person name="Bruce D."/>
            <person name="Goodwin L."/>
            <person name="Pitluck S."/>
            <person name="Peters L."/>
            <person name="Ovchinnikova G."/>
            <person name="Lu M."/>
            <person name="Kyrpides N."/>
            <person name="Mavromatis K."/>
            <person name="Ivanova N."/>
            <person name="Brettin T."/>
            <person name="Detter J.C."/>
            <person name="Han C."/>
            <person name="Larimer F."/>
            <person name="Land M."/>
            <person name="Hauser L."/>
            <person name="Markowitz V."/>
            <person name="Cheng J.-F."/>
            <person name="Hugenholtz P."/>
            <person name="Woyke T."/>
            <person name="Wu D."/>
            <person name="Spring S."/>
            <person name="Lang E."/>
            <person name="Kopitz M."/>
            <person name="Brambilla E."/>
            <person name="Klenk H.-P."/>
            <person name="Eisen J.A."/>
        </authorList>
    </citation>
    <scope>NUCLEOTIDE SEQUENCE [LARGE SCALE GENOMIC DNA]</scope>
    <source>
        <strain evidence="6">ATCC 23117 / DSM 6794 / NBRC 15988 / NCIMB 1366 / Sio-4</strain>
    </source>
</reference>
<dbReference type="SUPFAM" id="SSF55785">
    <property type="entry name" value="PYP-like sensor domain (PAS domain)"/>
    <property type="match status" value="4"/>
</dbReference>
<dbReference type="Gene3D" id="3.30.450.40">
    <property type="match status" value="1"/>
</dbReference>
<evidence type="ECO:0000313" key="6">
    <source>
        <dbReference type="Proteomes" id="UP000006054"/>
    </source>
</evidence>
<feature type="domain" description="PAC" evidence="4">
    <location>
        <begin position="684"/>
        <end position="738"/>
    </location>
</feature>
<dbReference type="STRING" id="880071.Fleli_3486"/>
<keyword evidence="2" id="KW-1133">Transmembrane helix</keyword>
<feature type="transmembrane region" description="Helical" evidence="2">
    <location>
        <begin position="127"/>
        <end position="147"/>
    </location>
</feature>
<proteinExistence type="predicted"/>
<feature type="coiled-coil region" evidence="1">
    <location>
        <begin position="888"/>
        <end position="915"/>
    </location>
</feature>
<feature type="domain" description="PAS" evidence="3">
    <location>
        <begin position="613"/>
        <end position="652"/>
    </location>
</feature>